<dbReference type="CDD" id="cd03241">
    <property type="entry name" value="ABC_RecN"/>
    <property type="match status" value="2"/>
</dbReference>
<evidence type="ECO:0000256" key="7">
    <source>
        <dbReference type="ARBA" id="ARBA00033408"/>
    </source>
</evidence>
<dbReference type="STRING" id="128944.AWM75_02100"/>
<dbReference type="PIRSF" id="PIRSF003128">
    <property type="entry name" value="RecN"/>
    <property type="match status" value="1"/>
</dbReference>
<dbReference type="FunFam" id="3.40.50.300:FF:000319">
    <property type="entry name" value="DNA repair protein RecN"/>
    <property type="match status" value="1"/>
</dbReference>
<dbReference type="InterPro" id="IPR027417">
    <property type="entry name" value="P-loop_NTPase"/>
</dbReference>
<keyword evidence="4 8" id="KW-0227">DNA damage</keyword>
<dbReference type="PANTHER" id="PTHR11059:SF0">
    <property type="entry name" value="DNA REPAIR PROTEIN RECN"/>
    <property type="match status" value="1"/>
</dbReference>
<evidence type="ECO:0000256" key="1">
    <source>
        <dbReference type="ARBA" id="ARBA00009441"/>
    </source>
</evidence>
<dbReference type="EMBL" id="CP014163">
    <property type="protein sequence ID" value="AMB98857.1"/>
    <property type="molecule type" value="Genomic_DNA"/>
</dbReference>
<keyword evidence="9" id="KW-0175">Coiled coil</keyword>
<comment type="function">
    <text evidence="8">May be involved in recombinational repair of damaged DNA.</text>
</comment>
<dbReference type="PANTHER" id="PTHR11059">
    <property type="entry name" value="DNA REPAIR PROTEIN RECN"/>
    <property type="match status" value="1"/>
</dbReference>
<dbReference type="GO" id="GO:0016887">
    <property type="term" value="F:ATP hydrolysis activity"/>
    <property type="evidence" value="ECO:0007669"/>
    <property type="project" value="InterPro"/>
</dbReference>
<dbReference type="KEGG" id="auh:AWM75_02100"/>
<dbReference type="OrthoDB" id="9806954at2"/>
<evidence type="ECO:0000256" key="4">
    <source>
        <dbReference type="ARBA" id="ARBA00022763"/>
    </source>
</evidence>
<dbReference type="GO" id="GO:0006302">
    <property type="term" value="P:double-strand break repair"/>
    <property type="evidence" value="ECO:0007669"/>
    <property type="project" value="InterPro"/>
</dbReference>
<dbReference type="Gene3D" id="3.40.50.300">
    <property type="entry name" value="P-loop containing nucleotide triphosphate hydrolases"/>
    <property type="match status" value="2"/>
</dbReference>
<proteinExistence type="inferred from homology"/>
<protein>
    <recommendedName>
        <fullName evidence="2 8">DNA repair protein RecN</fullName>
    </recommendedName>
    <alternativeName>
        <fullName evidence="7 8">Recombination protein N</fullName>
    </alternativeName>
</protein>
<keyword evidence="3" id="KW-0547">Nucleotide-binding</keyword>
<comment type="similarity">
    <text evidence="1 8">Belongs to the RecN family.</text>
</comment>
<reference evidence="13" key="2">
    <citation type="submission" date="2016-01" db="EMBL/GenBank/DDBJ databases">
        <title>Six Aerococcus type strain genome sequencing and assembly using PacBio and Illumina Hiseq.</title>
        <authorList>
            <person name="Carkaci D."/>
            <person name="Dargis R."/>
            <person name="Nielsen X.C."/>
            <person name="Skovgaard O."/>
            <person name="Fuursted K."/>
            <person name="Christensen J.J."/>
        </authorList>
    </citation>
    <scope>NUCLEOTIDE SEQUENCE [LARGE SCALE GENOMIC DNA]</scope>
    <source>
        <strain evidence="13">CCUG42038B</strain>
    </source>
</reference>
<keyword evidence="13" id="KW-1185">Reference proteome</keyword>
<evidence type="ECO:0000313" key="12">
    <source>
        <dbReference type="EMBL" id="AMB98857.1"/>
    </source>
</evidence>
<feature type="coiled-coil region" evidence="9">
    <location>
        <begin position="329"/>
        <end position="356"/>
    </location>
</feature>
<keyword evidence="5" id="KW-0067">ATP-binding</keyword>
<dbReference type="Pfam" id="PF13476">
    <property type="entry name" value="AAA_23"/>
    <property type="match status" value="1"/>
</dbReference>
<organism evidence="12 13">
    <name type="scientific">Aerococcus urinaehominis</name>
    <dbReference type="NCBI Taxonomy" id="128944"/>
    <lineage>
        <taxon>Bacteria</taxon>
        <taxon>Bacillati</taxon>
        <taxon>Bacillota</taxon>
        <taxon>Bacilli</taxon>
        <taxon>Lactobacillales</taxon>
        <taxon>Aerococcaceae</taxon>
        <taxon>Aerococcus</taxon>
    </lineage>
</organism>
<dbReference type="GO" id="GO:0006310">
    <property type="term" value="P:DNA recombination"/>
    <property type="evidence" value="ECO:0007669"/>
    <property type="project" value="InterPro"/>
</dbReference>
<feature type="coiled-coil region" evidence="9">
    <location>
        <begin position="156"/>
        <end position="190"/>
    </location>
</feature>
<dbReference type="InterPro" id="IPR004604">
    <property type="entry name" value="DNA_recomb/repair_RecN"/>
</dbReference>
<dbReference type="Proteomes" id="UP000062260">
    <property type="component" value="Chromosome"/>
</dbReference>
<evidence type="ECO:0000256" key="5">
    <source>
        <dbReference type="ARBA" id="ARBA00022840"/>
    </source>
</evidence>
<dbReference type="FunFam" id="3.40.50.300:FF:000356">
    <property type="entry name" value="DNA repair protein RecN"/>
    <property type="match status" value="1"/>
</dbReference>
<evidence type="ECO:0000256" key="6">
    <source>
        <dbReference type="ARBA" id="ARBA00023204"/>
    </source>
</evidence>
<sequence>MLQHLSIENFAIIESLTVDFDNGMTVLTGETGAGKSIIIDAVSLLVGGRGATDFIRYGTDKFSLIGIFYMPNLNPAAKQLLEELNIDFADDQLLIRRDLYQSGKNVIKVNGKSLTVALLRQIGQYIVDIHGQNEHQSLMQASNHLDLLDRFAGQPVQTKKQAYQEAYQDYRQAKQDLDELNLNDQEVAQRIDLLKFQIEEIDASQLKLGEEEDLLEQRKVMQNYQKLADNLGQARLLLMQADANILDQLAQASQSLEAIADIETVYNQLFDQMQTHYYGLQELSYELTDYLEGLTYDPQALDMIEERLNHFNLLKRKYGPEITDVISYGEAAKQELAQLENKESHQEKLAQKVADKYQIAKKLANQLHLARQAASQDLNQAVNAQLAELYMAQADFQVNFDQQDKLTSQGLDSVEFYIATNPGEPLKPLVKVASGGELSRLMLAMKTIFQQNYGATAIIFDEVDTGVSGRVAQAIANKMFAIAIGTQVLCISHLPQVAAMADHHLYISKTEKENRTVTSLASLAPEERVDEVARMITGDHITDSSRQAAREQLEESADYRQLARGQGGVSS</sequence>
<feature type="region of interest" description="Disordered" evidence="10">
    <location>
        <begin position="540"/>
        <end position="571"/>
    </location>
</feature>
<feature type="compositionally biased region" description="Basic and acidic residues" evidence="10">
    <location>
        <begin position="540"/>
        <end position="553"/>
    </location>
</feature>
<dbReference type="NCBIfam" id="TIGR00634">
    <property type="entry name" value="recN"/>
    <property type="match status" value="1"/>
</dbReference>
<keyword evidence="6 8" id="KW-0234">DNA repair</keyword>
<dbReference type="SUPFAM" id="SSF52540">
    <property type="entry name" value="P-loop containing nucleoside triphosphate hydrolases"/>
    <property type="match status" value="1"/>
</dbReference>
<evidence type="ECO:0000313" key="13">
    <source>
        <dbReference type="Proteomes" id="UP000062260"/>
    </source>
</evidence>
<dbReference type="GO" id="GO:0005524">
    <property type="term" value="F:ATP binding"/>
    <property type="evidence" value="ECO:0007669"/>
    <property type="project" value="UniProtKB-KW"/>
</dbReference>
<evidence type="ECO:0000259" key="11">
    <source>
        <dbReference type="Pfam" id="PF13476"/>
    </source>
</evidence>
<feature type="domain" description="Rad50/SbcC-type AAA" evidence="11">
    <location>
        <begin position="5"/>
        <end position="202"/>
    </location>
</feature>
<evidence type="ECO:0000256" key="10">
    <source>
        <dbReference type="SAM" id="MobiDB-lite"/>
    </source>
</evidence>
<evidence type="ECO:0000256" key="3">
    <source>
        <dbReference type="ARBA" id="ARBA00022741"/>
    </source>
</evidence>
<dbReference type="AlphaFoldDB" id="A0A0X8FLJ7"/>
<evidence type="ECO:0000256" key="8">
    <source>
        <dbReference type="PIRNR" id="PIRNR003128"/>
    </source>
</evidence>
<dbReference type="InterPro" id="IPR038729">
    <property type="entry name" value="Rad50/SbcC_AAA"/>
</dbReference>
<reference evidence="12 13" key="1">
    <citation type="journal article" date="2016" name="Genome Announc.">
        <title>Complete Genome Sequences of Aerococcus christensenii CCUG 28831T, Aerococcus sanguinicola CCUG 43001T, Aerococcus urinae CCUG 36881T, Aerococcus urinaeequi CCUG 28094T, Aerococcus urinaehominis CCUG 42038 BT, and Aerococcus viridans CCUG 4311T.</title>
        <authorList>
            <person name="Carkaci D."/>
            <person name="Dargis R."/>
            <person name="Nielsen X.C."/>
            <person name="Skovgaard O."/>
            <person name="Fuursted K."/>
            <person name="Christensen J.J."/>
        </authorList>
    </citation>
    <scope>NUCLEOTIDE SEQUENCE [LARGE SCALE GENOMIC DNA]</scope>
    <source>
        <strain evidence="12 13">CCUG42038B</strain>
    </source>
</reference>
<dbReference type="NCBIfam" id="NF008121">
    <property type="entry name" value="PRK10869.1"/>
    <property type="match status" value="1"/>
</dbReference>
<evidence type="ECO:0000256" key="2">
    <source>
        <dbReference type="ARBA" id="ARBA00021315"/>
    </source>
</evidence>
<dbReference type="GO" id="GO:0009432">
    <property type="term" value="P:SOS response"/>
    <property type="evidence" value="ECO:0007669"/>
    <property type="project" value="TreeGrafter"/>
</dbReference>
<gene>
    <name evidence="12" type="ORF">AWM75_02100</name>
</gene>
<dbReference type="GO" id="GO:0043590">
    <property type="term" value="C:bacterial nucleoid"/>
    <property type="evidence" value="ECO:0007669"/>
    <property type="project" value="TreeGrafter"/>
</dbReference>
<name>A0A0X8FLJ7_9LACT</name>
<accession>A0A0X8FLJ7</accession>
<evidence type="ECO:0000256" key="9">
    <source>
        <dbReference type="SAM" id="Coils"/>
    </source>
</evidence>
<dbReference type="RefSeq" id="WP_067977653.1">
    <property type="nucleotide sequence ID" value="NZ_CP014163.1"/>
</dbReference>